<proteinExistence type="predicted"/>
<dbReference type="GO" id="GO:0004674">
    <property type="term" value="F:protein serine/threonine kinase activity"/>
    <property type="evidence" value="ECO:0007669"/>
    <property type="project" value="TreeGrafter"/>
</dbReference>
<dbReference type="InterPro" id="IPR027417">
    <property type="entry name" value="P-loop_NTPase"/>
</dbReference>
<dbReference type="InterPro" id="IPR000719">
    <property type="entry name" value="Prot_kinase_dom"/>
</dbReference>
<gene>
    <name evidence="6" type="ORF">S01H1_56739</name>
</gene>
<protein>
    <recommendedName>
        <fullName evidence="5">Protein kinase domain-containing protein</fullName>
    </recommendedName>
</protein>
<evidence type="ECO:0000256" key="4">
    <source>
        <dbReference type="ARBA" id="ARBA00022840"/>
    </source>
</evidence>
<dbReference type="GO" id="GO:0005524">
    <property type="term" value="F:ATP binding"/>
    <property type="evidence" value="ECO:0007669"/>
    <property type="project" value="UniProtKB-KW"/>
</dbReference>
<dbReference type="Gene3D" id="3.40.50.300">
    <property type="entry name" value="P-loop containing nucleotide triphosphate hydrolases"/>
    <property type="match status" value="1"/>
</dbReference>
<dbReference type="PANTHER" id="PTHR43289:SF6">
    <property type="entry name" value="SERINE_THREONINE-PROTEIN KINASE NEKL-3"/>
    <property type="match status" value="1"/>
</dbReference>
<dbReference type="Pfam" id="PF00069">
    <property type="entry name" value="Pkinase"/>
    <property type="match status" value="1"/>
</dbReference>
<keyword evidence="4" id="KW-0067">ATP-binding</keyword>
<reference evidence="6" key="1">
    <citation type="journal article" date="2014" name="Front. Microbiol.">
        <title>High frequency of phylogenetically diverse reductive dehalogenase-homologous genes in deep subseafloor sedimentary metagenomes.</title>
        <authorList>
            <person name="Kawai M."/>
            <person name="Futagami T."/>
            <person name="Toyoda A."/>
            <person name="Takaki Y."/>
            <person name="Nishi S."/>
            <person name="Hori S."/>
            <person name="Arai W."/>
            <person name="Tsubouchi T."/>
            <person name="Morono Y."/>
            <person name="Uchiyama I."/>
            <person name="Ito T."/>
            <person name="Fujiyama A."/>
            <person name="Inagaki F."/>
            <person name="Takami H."/>
        </authorList>
    </citation>
    <scope>NUCLEOTIDE SEQUENCE</scope>
    <source>
        <strain evidence="6">Expedition CK06-06</strain>
    </source>
</reference>
<dbReference type="SUPFAM" id="SSF52540">
    <property type="entry name" value="P-loop containing nucleoside triphosphate hydrolases"/>
    <property type="match status" value="1"/>
</dbReference>
<organism evidence="6">
    <name type="scientific">marine sediment metagenome</name>
    <dbReference type="NCBI Taxonomy" id="412755"/>
    <lineage>
        <taxon>unclassified sequences</taxon>
        <taxon>metagenomes</taxon>
        <taxon>ecological metagenomes</taxon>
    </lineage>
</organism>
<dbReference type="Pfam" id="PF13191">
    <property type="entry name" value="AAA_16"/>
    <property type="match status" value="1"/>
</dbReference>
<dbReference type="AlphaFoldDB" id="X0VRQ7"/>
<feature type="domain" description="Protein kinase" evidence="5">
    <location>
        <begin position="1"/>
        <end position="151"/>
    </location>
</feature>
<accession>X0VRQ7</accession>
<dbReference type="InterPro" id="IPR041664">
    <property type="entry name" value="AAA_16"/>
</dbReference>
<dbReference type="InterPro" id="IPR011009">
    <property type="entry name" value="Kinase-like_dom_sf"/>
</dbReference>
<evidence type="ECO:0000256" key="1">
    <source>
        <dbReference type="ARBA" id="ARBA00022679"/>
    </source>
</evidence>
<dbReference type="SUPFAM" id="SSF56112">
    <property type="entry name" value="Protein kinase-like (PK-like)"/>
    <property type="match status" value="1"/>
</dbReference>
<comment type="caution">
    <text evidence="6">The sequence shown here is derived from an EMBL/GenBank/DDBJ whole genome shotgun (WGS) entry which is preliminary data.</text>
</comment>
<dbReference type="PROSITE" id="PS50011">
    <property type="entry name" value="PROTEIN_KINASE_DOM"/>
    <property type="match status" value="1"/>
</dbReference>
<dbReference type="PANTHER" id="PTHR43289">
    <property type="entry name" value="MITOGEN-ACTIVATED PROTEIN KINASE KINASE KINASE 20-RELATED"/>
    <property type="match status" value="1"/>
</dbReference>
<keyword evidence="2" id="KW-0547">Nucleotide-binding</keyword>
<evidence type="ECO:0000256" key="3">
    <source>
        <dbReference type="ARBA" id="ARBA00022777"/>
    </source>
</evidence>
<dbReference type="EMBL" id="BARS01036962">
    <property type="protein sequence ID" value="GAG20915.1"/>
    <property type="molecule type" value="Genomic_DNA"/>
</dbReference>
<evidence type="ECO:0000259" key="5">
    <source>
        <dbReference type="PROSITE" id="PS50011"/>
    </source>
</evidence>
<keyword evidence="1" id="KW-0808">Transferase</keyword>
<feature type="non-terminal residue" evidence="6">
    <location>
        <position position="238"/>
    </location>
</feature>
<evidence type="ECO:0000313" key="6">
    <source>
        <dbReference type="EMBL" id="GAG20915.1"/>
    </source>
</evidence>
<keyword evidence="3" id="KW-0418">Kinase</keyword>
<dbReference type="Gene3D" id="1.10.510.10">
    <property type="entry name" value="Transferase(Phosphotransferase) domain 1"/>
    <property type="match status" value="1"/>
</dbReference>
<name>X0VRQ7_9ZZZZ</name>
<evidence type="ECO:0000256" key="2">
    <source>
        <dbReference type="ARBA" id="ARBA00022741"/>
    </source>
</evidence>
<sequence length="238" mass="26869">MTFNPNNIFVDDEKGVTLLDFGNSLTEEEAIKLPVGRIVGTLPYLSLEQIGFTEYKIDARSDLFCTALILYRLLSGKLPFTIQNNSIEELLNQILKAEVQPIKELPAILNAILIKALKPSPDDRYQTATGFKYDLKVALEALNEKYNESFIVGKTDNIAAVNRIKMFVARENEIDTLQKGLDQFAKGKASSFLLYGKSGIGKTFIVNQFRTKINEDEFFFLASNSNRFTPTQPYSVFR</sequence>